<feature type="compositionally biased region" description="Basic and acidic residues" evidence="4">
    <location>
        <begin position="320"/>
        <end position="352"/>
    </location>
</feature>
<evidence type="ECO:0000256" key="4">
    <source>
        <dbReference type="SAM" id="MobiDB-lite"/>
    </source>
</evidence>
<evidence type="ECO:0000313" key="7">
    <source>
        <dbReference type="Proteomes" id="UP000233551"/>
    </source>
</evidence>
<feature type="region of interest" description="Disordered" evidence="4">
    <location>
        <begin position="1"/>
        <end position="36"/>
    </location>
</feature>
<dbReference type="GO" id="GO:0042273">
    <property type="term" value="P:ribosomal large subunit biogenesis"/>
    <property type="evidence" value="ECO:0007669"/>
    <property type="project" value="TreeGrafter"/>
</dbReference>
<organism evidence="6 7">
    <name type="scientific">Punica granatum</name>
    <name type="common">Pomegranate</name>
    <dbReference type="NCBI Taxonomy" id="22663"/>
    <lineage>
        <taxon>Eukaryota</taxon>
        <taxon>Viridiplantae</taxon>
        <taxon>Streptophyta</taxon>
        <taxon>Embryophyta</taxon>
        <taxon>Tracheophyta</taxon>
        <taxon>Spermatophyta</taxon>
        <taxon>Magnoliopsida</taxon>
        <taxon>eudicotyledons</taxon>
        <taxon>Gunneridae</taxon>
        <taxon>Pentapetalae</taxon>
        <taxon>rosids</taxon>
        <taxon>malvids</taxon>
        <taxon>Myrtales</taxon>
        <taxon>Lythraceae</taxon>
        <taxon>Punica</taxon>
    </lineage>
</organism>
<comment type="caution">
    <text evidence="6">The sequence shown here is derived from an EMBL/GenBank/DDBJ whole genome shotgun (WGS) entry which is preliminary data.</text>
</comment>
<dbReference type="GO" id="GO:0005730">
    <property type="term" value="C:nucleolus"/>
    <property type="evidence" value="ECO:0007669"/>
    <property type="project" value="TreeGrafter"/>
</dbReference>
<dbReference type="Pfam" id="PF04935">
    <property type="entry name" value="SURF6"/>
    <property type="match status" value="1"/>
</dbReference>
<proteinExistence type="inferred from homology"/>
<reference evidence="6 7" key="1">
    <citation type="submission" date="2017-11" db="EMBL/GenBank/DDBJ databases">
        <title>De-novo sequencing of pomegranate (Punica granatum L.) genome.</title>
        <authorList>
            <person name="Akparov Z."/>
            <person name="Amiraslanov A."/>
            <person name="Hajiyeva S."/>
            <person name="Abbasov M."/>
            <person name="Kaur K."/>
            <person name="Hamwieh A."/>
            <person name="Solovyev V."/>
            <person name="Salamov A."/>
            <person name="Braich B."/>
            <person name="Kosarev P."/>
            <person name="Mahmoud A."/>
            <person name="Hajiyev E."/>
            <person name="Babayeva S."/>
            <person name="Izzatullayeva V."/>
            <person name="Mammadov A."/>
            <person name="Mammadov A."/>
            <person name="Sharifova S."/>
            <person name="Ojaghi J."/>
            <person name="Eynullazada K."/>
            <person name="Bayramov B."/>
            <person name="Abdulazimova A."/>
            <person name="Shahmuradov I."/>
        </authorList>
    </citation>
    <scope>NUCLEOTIDE SEQUENCE [LARGE SCALE GENOMIC DNA]</scope>
    <source>
        <strain evidence="7">cv. AG2017</strain>
        <tissue evidence="6">Leaf</tissue>
    </source>
</reference>
<dbReference type="PANTHER" id="PTHR14369">
    <property type="entry name" value="SURFEIT LOCUS PROTEIN 6"/>
    <property type="match status" value="1"/>
</dbReference>
<sequence>MSREGTSSRSIFGSTSERIRPQQQCNRSSEVGRRGWTQSEMEVSRFVWVWRSDRESFNRRTGKTKRPKKSEAQTERASAQTVKGPPSSPRRLHLRLHLSSLSSSLRADPFACASIDRSARDEEAKGKCHRSHLWSLEKEKEDYGSDREDAVDTKLTVSGKEGKERKVTYEELQQRLRNKIEQLRAARITTNPDKIKRKTEEVEQGKKRKRDTEVKPSTSDGGDRKVNKDIEEASKELAFSQVKLGNKEERAKKRKKLSKEKELERARKLKEVKKDPVKGEVVSKKHSWKAATSRAAGIKVHDDPKLLKQSIQKEKKRHQKNAEKWKERAGTQQKGKAEKQQKRSEHIAERAREKKQRKIAKREKKLLRPGFEGRKVGFINESLASA</sequence>
<feature type="region of interest" description="Disordered" evidence="4">
    <location>
        <begin position="183"/>
        <end position="229"/>
    </location>
</feature>
<feature type="compositionally biased region" description="Basic and acidic residues" evidence="4">
    <location>
        <begin position="198"/>
        <end position="214"/>
    </location>
</feature>
<dbReference type="GO" id="GO:0003677">
    <property type="term" value="F:DNA binding"/>
    <property type="evidence" value="ECO:0007669"/>
    <property type="project" value="TreeGrafter"/>
</dbReference>
<feature type="compositionally biased region" description="Polar residues" evidence="4">
    <location>
        <begin position="1"/>
        <end position="29"/>
    </location>
</feature>
<evidence type="ECO:0000313" key="6">
    <source>
        <dbReference type="EMBL" id="PKI43727.1"/>
    </source>
</evidence>
<feature type="region of interest" description="Disordered" evidence="4">
    <location>
        <begin position="56"/>
        <end position="91"/>
    </location>
</feature>
<dbReference type="Proteomes" id="UP000233551">
    <property type="component" value="Unassembled WGS sequence"/>
</dbReference>
<dbReference type="STRING" id="22663.A0A2I0II89"/>
<dbReference type="EMBL" id="PGOL01002995">
    <property type="protein sequence ID" value="PKI43727.1"/>
    <property type="molecule type" value="Genomic_DNA"/>
</dbReference>
<protein>
    <recommendedName>
        <fullName evidence="5">Ribosomal RNA-processing protein 14/surfeit locus protein 6 C-terminal domain-containing protein</fullName>
    </recommendedName>
</protein>
<feature type="region of interest" description="Disordered" evidence="4">
    <location>
        <begin position="245"/>
        <end position="366"/>
    </location>
</feature>
<name>A0A2I0II89_PUNGR</name>
<feature type="domain" description="Ribosomal RNA-processing protein 14/surfeit locus protein 6 C-terminal" evidence="5">
    <location>
        <begin position="184"/>
        <end position="358"/>
    </location>
</feature>
<evidence type="ECO:0000259" key="5">
    <source>
        <dbReference type="Pfam" id="PF04935"/>
    </source>
</evidence>
<dbReference type="InterPro" id="IPR029190">
    <property type="entry name" value="Rrp14/SURF6_C"/>
</dbReference>
<dbReference type="PANTHER" id="PTHR14369:SF0">
    <property type="entry name" value="SURFEIT LOCUS PROTEIN 6"/>
    <property type="match status" value="1"/>
</dbReference>
<evidence type="ECO:0000256" key="2">
    <source>
        <dbReference type="ARBA" id="ARBA00005904"/>
    </source>
</evidence>
<comment type="similarity">
    <text evidence="2">Belongs to the SURF6 family.</text>
</comment>
<gene>
    <name evidence="6" type="ORF">CRG98_035889</name>
</gene>
<keyword evidence="3" id="KW-0539">Nucleus</keyword>
<dbReference type="InterPro" id="IPR007019">
    <property type="entry name" value="SURF6"/>
</dbReference>
<evidence type="ECO:0000256" key="1">
    <source>
        <dbReference type="ARBA" id="ARBA00004123"/>
    </source>
</evidence>
<comment type="subcellular location">
    <subcellularLocation>
        <location evidence="1">Nucleus</location>
    </subcellularLocation>
</comment>
<accession>A0A2I0II89</accession>
<feature type="compositionally biased region" description="Basic and acidic residues" evidence="4">
    <location>
        <begin position="272"/>
        <end position="283"/>
    </location>
</feature>
<feature type="compositionally biased region" description="Basic residues" evidence="4">
    <location>
        <begin position="353"/>
        <end position="366"/>
    </location>
</feature>
<dbReference type="GO" id="GO:0042274">
    <property type="term" value="P:ribosomal small subunit biogenesis"/>
    <property type="evidence" value="ECO:0007669"/>
    <property type="project" value="TreeGrafter"/>
</dbReference>
<keyword evidence="7" id="KW-1185">Reference proteome</keyword>
<dbReference type="GO" id="GO:0003723">
    <property type="term" value="F:RNA binding"/>
    <property type="evidence" value="ECO:0007669"/>
    <property type="project" value="TreeGrafter"/>
</dbReference>
<dbReference type="AlphaFoldDB" id="A0A2I0II89"/>
<evidence type="ECO:0000256" key="3">
    <source>
        <dbReference type="ARBA" id="ARBA00023242"/>
    </source>
</evidence>